<accession>A0A2K8T391</accession>
<dbReference type="KEGG" id="nfl:COO91_08279"/>
<dbReference type="AlphaFoldDB" id="A0A2K8T391"/>
<sequence>MEQLGCLSHTSLTHDQDCDPLTALRLRTAKFLVKPDIKSR</sequence>
<name>A0A2K8T391_9NOSO</name>
<protein>
    <submittedName>
        <fullName evidence="1">Uncharacterized protein</fullName>
    </submittedName>
</protein>
<reference evidence="1 2" key="1">
    <citation type="submission" date="2017-11" db="EMBL/GenBank/DDBJ databases">
        <title>Complete genome of a free-living desiccation-tolerant cyanobacterium and its photosynthetic adaptation to extreme terrestrial habitat.</title>
        <authorList>
            <person name="Shang J."/>
        </authorList>
    </citation>
    <scope>NUCLEOTIDE SEQUENCE [LARGE SCALE GENOMIC DNA]</scope>
    <source>
        <strain evidence="1 2">CCNUN1</strain>
    </source>
</reference>
<gene>
    <name evidence="1" type="ORF">COO91_08279</name>
</gene>
<proteinExistence type="predicted"/>
<evidence type="ECO:0000313" key="1">
    <source>
        <dbReference type="EMBL" id="AUB42172.1"/>
    </source>
</evidence>
<evidence type="ECO:0000313" key="2">
    <source>
        <dbReference type="Proteomes" id="UP000232003"/>
    </source>
</evidence>
<keyword evidence="2" id="KW-1185">Reference proteome</keyword>
<dbReference type="Proteomes" id="UP000232003">
    <property type="component" value="Chromosome"/>
</dbReference>
<dbReference type="EMBL" id="CP024785">
    <property type="protein sequence ID" value="AUB42172.1"/>
    <property type="molecule type" value="Genomic_DNA"/>
</dbReference>
<organism evidence="1 2">
    <name type="scientific">Nostoc flagelliforme CCNUN1</name>
    <dbReference type="NCBI Taxonomy" id="2038116"/>
    <lineage>
        <taxon>Bacteria</taxon>
        <taxon>Bacillati</taxon>
        <taxon>Cyanobacteriota</taxon>
        <taxon>Cyanophyceae</taxon>
        <taxon>Nostocales</taxon>
        <taxon>Nostocaceae</taxon>
        <taxon>Nostoc</taxon>
    </lineage>
</organism>